<dbReference type="EMBL" id="KZ293792">
    <property type="protein sequence ID" value="PBK79280.1"/>
    <property type="molecule type" value="Genomic_DNA"/>
</dbReference>
<dbReference type="Proteomes" id="UP000217790">
    <property type="component" value="Unassembled WGS sequence"/>
</dbReference>
<dbReference type="AlphaFoldDB" id="A0A2H3CBL9"/>
<sequence>MPAPPTCARKAVLNAEVEAVDAVEVMEGVVDDARVEEPDAEAEADPDADLEARLANEGRRRRRTTRTRTTVPEPLIGQPPELGHQ</sequence>
<reference evidence="3" key="1">
    <citation type="journal article" date="2017" name="Nat. Ecol. Evol.">
        <title>Genome expansion and lineage-specific genetic innovations in the forest pathogenic fungi Armillaria.</title>
        <authorList>
            <person name="Sipos G."/>
            <person name="Prasanna A.N."/>
            <person name="Walter M.C."/>
            <person name="O'Connor E."/>
            <person name="Balint B."/>
            <person name="Krizsan K."/>
            <person name="Kiss B."/>
            <person name="Hess J."/>
            <person name="Varga T."/>
            <person name="Slot J."/>
            <person name="Riley R."/>
            <person name="Boka B."/>
            <person name="Rigling D."/>
            <person name="Barry K."/>
            <person name="Lee J."/>
            <person name="Mihaltcheva S."/>
            <person name="LaButti K."/>
            <person name="Lipzen A."/>
            <person name="Waldron R."/>
            <person name="Moloney N.M."/>
            <person name="Sperisen C."/>
            <person name="Kredics L."/>
            <person name="Vagvoelgyi C."/>
            <person name="Patrignani A."/>
            <person name="Fitzpatrick D."/>
            <person name="Nagy I."/>
            <person name="Doyle S."/>
            <person name="Anderson J.B."/>
            <person name="Grigoriev I.V."/>
            <person name="Gueldener U."/>
            <person name="Muensterkoetter M."/>
            <person name="Nagy L.G."/>
        </authorList>
    </citation>
    <scope>NUCLEOTIDE SEQUENCE [LARGE SCALE GENOMIC DNA]</scope>
    <source>
        <strain evidence="3">Ar21-2</strain>
    </source>
</reference>
<evidence type="ECO:0000256" key="1">
    <source>
        <dbReference type="SAM" id="MobiDB-lite"/>
    </source>
</evidence>
<gene>
    <name evidence="2" type="ORF">ARMGADRAFT_1093301</name>
</gene>
<proteinExistence type="predicted"/>
<keyword evidence="3" id="KW-1185">Reference proteome</keyword>
<protein>
    <submittedName>
        <fullName evidence="2">Uncharacterized protein</fullName>
    </submittedName>
</protein>
<feature type="compositionally biased region" description="Acidic residues" evidence="1">
    <location>
        <begin position="38"/>
        <end position="49"/>
    </location>
</feature>
<organism evidence="2 3">
    <name type="scientific">Armillaria gallica</name>
    <name type="common">Bulbous honey fungus</name>
    <name type="synonym">Armillaria bulbosa</name>
    <dbReference type="NCBI Taxonomy" id="47427"/>
    <lineage>
        <taxon>Eukaryota</taxon>
        <taxon>Fungi</taxon>
        <taxon>Dikarya</taxon>
        <taxon>Basidiomycota</taxon>
        <taxon>Agaricomycotina</taxon>
        <taxon>Agaricomycetes</taxon>
        <taxon>Agaricomycetidae</taxon>
        <taxon>Agaricales</taxon>
        <taxon>Marasmiineae</taxon>
        <taxon>Physalacriaceae</taxon>
        <taxon>Armillaria</taxon>
    </lineage>
</organism>
<name>A0A2H3CBL9_ARMGA</name>
<dbReference type="InParanoid" id="A0A2H3CBL9"/>
<evidence type="ECO:0000313" key="3">
    <source>
        <dbReference type="Proteomes" id="UP000217790"/>
    </source>
</evidence>
<evidence type="ECO:0000313" key="2">
    <source>
        <dbReference type="EMBL" id="PBK79280.1"/>
    </source>
</evidence>
<accession>A0A2H3CBL9</accession>
<feature type="region of interest" description="Disordered" evidence="1">
    <location>
        <begin position="36"/>
        <end position="85"/>
    </location>
</feature>